<keyword evidence="6" id="KW-0460">Magnesium</keyword>
<dbReference type="GO" id="GO:0046872">
    <property type="term" value="F:metal ion binding"/>
    <property type="evidence" value="ECO:0007669"/>
    <property type="project" value="UniProtKB-KW"/>
</dbReference>
<dbReference type="AlphaFoldDB" id="A0A382DCZ0"/>
<dbReference type="GO" id="GO:0005737">
    <property type="term" value="C:cytoplasm"/>
    <property type="evidence" value="ECO:0007669"/>
    <property type="project" value="TreeGrafter"/>
</dbReference>
<proteinExistence type="inferred from homology"/>
<dbReference type="Gene3D" id="3.40.1190.10">
    <property type="entry name" value="Mur-like, catalytic domain"/>
    <property type="match status" value="1"/>
</dbReference>
<evidence type="ECO:0000256" key="3">
    <source>
        <dbReference type="ARBA" id="ARBA00022723"/>
    </source>
</evidence>
<evidence type="ECO:0000256" key="4">
    <source>
        <dbReference type="ARBA" id="ARBA00022741"/>
    </source>
</evidence>
<keyword evidence="2" id="KW-0436">Ligase</keyword>
<dbReference type="Gene3D" id="3.90.190.20">
    <property type="entry name" value="Mur ligase, C-terminal domain"/>
    <property type="match status" value="1"/>
</dbReference>
<dbReference type="SUPFAM" id="SSF53244">
    <property type="entry name" value="MurD-like peptide ligases, peptide-binding domain"/>
    <property type="match status" value="1"/>
</dbReference>
<sequence length="420" mass="46793">MTRSRLSPYGDRGFEMSNRDWLEGLLLEGIKFRLDNPKRILKRLDKKPYKKFKSIHVAGSNGKGSLCVQLSAAATASGLKTGLFTSPHLVTVEERVRINGRPIEPDDFDRLLGAVRKAASAEERIPTYFEATFLVAMLAFREAKVDRAIFETGMGGKLDATRLVDADLCILTTVSLEHTEYLGDTLAEIATNKVAIHRPGTTFIALKPEDAEVRRVIEEKCGEDLSWWPNERNSSTWMDYGLIVKHISRKKGWSETSGECNWPGRSPGYGEGWVDGVLTRLSAAHNAESLERDFSEAFPDSVVLLGMSKKADLRATMEPVVSELRSTNSFPKVVFTEPQTGRSPAVPVEQLCEMMEKMGVAHIPTAVKKDPRKAFEIAGQMAREEGHQLLVIGSVYLIGDLLKYVVERDGLNLWDELTVH</sequence>
<evidence type="ECO:0000313" key="7">
    <source>
        <dbReference type="EMBL" id="SVB36278.1"/>
    </source>
</evidence>
<dbReference type="PANTHER" id="PTHR11136">
    <property type="entry name" value="FOLYLPOLYGLUTAMATE SYNTHASE-RELATED"/>
    <property type="match status" value="1"/>
</dbReference>
<evidence type="ECO:0000256" key="1">
    <source>
        <dbReference type="ARBA" id="ARBA00008276"/>
    </source>
</evidence>
<name>A0A382DCZ0_9ZZZZ</name>
<evidence type="ECO:0000256" key="6">
    <source>
        <dbReference type="ARBA" id="ARBA00022842"/>
    </source>
</evidence>
<evidence type="ECO:0000256" key="5">
    <source>
        <dbReference type="ARBA" id="ARBA00022840"/>
    </source>
</evidence>
<comment type="similarity">
    <text evidence="1">Belongs to the folylpolyglutamate synthase family.</text>
</comment>
<keyword evidence="3" id="KW-0479">Metal-binding</keyword>
<dbReference type="GO" id="GO:0005524">
    <property type="term" value="F:ATP binding"/>
    <property type="evidence" value="ECO:0007669"/>
    <property type="project" value="UniProtKB-KW"/>
</dbReference>
<dbReference type="GO" id="GO:0008841">
    <property type="term" value="F:dihydrofolate synthase activity"/>
    <property type="evidence" value="ECO:0007669"/>
    <property type="project" value="TreeGrafter"/>
</dbReference>
<dbReference type="InterPro" id="IPR001645">
    <property type="entry name" value="Folylpolyglutamate_synth"/>
</dbReference>
<evidence type="ECO:0000256" key="2">
    <source>
        <dbReference type="ARBA" id="ARBA00022598"/>
    </source>
</evidence>
<dbReference type="PANTHER" id="PTHR11136:SF0">
    <property type="entry name" value="DIHYDROFOLATE SYNTHETASE-RELATED"/>
    <property type="match status" value="1"/>
</dbReference>
<keyword evidence="5" id="KW-0067">ATP-binding</keyword>
<dbReference type="InterPro" id="IPR036565">
    <property type="entry name" value="Mur-like_cat_sf"/>
</dbReference>
<keyword evidence="4" id="KW-0547">Nucleotide-binding</keyword>
<dbReference type="PROSITE" id="PS01012">
    <property type="entry name" value="FOLYLPOLYGLU_SYNT_2"/>
    <property type="match status" value="1"/>
</dbReference>
<dbReference type="EMBL" id="UINC01038783">
    <property type="protein sequence ID" value="SVB36278.1"/>
    <property type="molecule type" value="Genomic_DNA"/>
</dbReference>
<dbReference type="InterPro" id="IPR036615">
    <property type="entry name" value="Mur_ligase_C_dom_sf"/>
</dbReference>
<dbReference type="SUPFAM" id="SSF53623">
    <property type="entry name" value="MurD-like peptide ligases, catalytic domain"/>
    <property type="match status" value="1"/>
</dbReference>
<reference evidence="7" key="1">
    <citation type="submission" date="2018-05" db="EMBL/GenBank/DDBJ databases">
        <authorList>
            <person name="Lanie J.A."/>
            <person name="Ng W.-L."/>
            <person name="Kazmierczak K.M."/>
            <person name="Andrzejewski T.M."/>
            <person name="Davidsen T.M."/>
            <person name="Wayne K.J."/>
            <person name="Tettelin H."/>
            <person name="Glass J.I."/>
            <person name="Rusch D."/>
            <person name="Podicherti R."/>
            <person name="Tsui H.-C.T."/>
            <person name="Winkler M.E."/>
        </authorList>
    </citation>
    <scope>NUCLEOTIDE SEQUENCE</scope>
</reference>
<dbReference type="NCBIfam" id="TIGR01499">
    <property type="entry name" value="folC"/>
    <property type="match status" value="1"/>
</dbReference>
<accession>A0A382DCZ0</accession>
<protein>
    <submittedName>
        <fullName evidence="7">Uncharacterized protein</fullName>
    </submittedName>
</protein>
<organism evidence="7">
    <name type="scientific">marine metagenome</name>
    <dbReference type="NCBI Taxonomy" id="408172"/>
    <lineage>
        <taxon>unclassified sequences</taxon>
        <taxon>metagenomes</taxon>
        <taxon>ecological metagenomes</taxon>
    </lineage>
</organism>
<dbReference type="InterPro" id="IPR018109">
    <property type="entry name" value="Folylpolyglutamate_synth_CS"/>
</dbReference>
<gene>
    <name evidence="7" type="ORF">METZ01_LOCUS189132</name>
</gene>
<dbReference type="GO" id="GO:0004326">
    <property type="term" value="F:tetrahydrofolylpolyglutamate synthase activity"/>
    <property type="evidence" value="ECO:0007669"/>
    <property type="project" value="InterPro"/>
</dbReference>